<dbReference type="SMART" id="SM00066">
    <property type="entry name" value="GAL4"/>
    <property type="match status" value="1"/>
</dbReference>
<feature type="domain" description="Zn(2)-C6 fungal-type" evidence="2">
    <location>
        <begin position="241"/>
        <end position="272"/>
    </location>
</feature>
<dbReference type="OrthoDB" id="4356994at2759"/>
<feature type="compositionally biased region" description="Polar residues" evidence="1">
    <location>
        <begin position="57"/>
        <end position="67"/>
    </location>
</feature>
<dbReference type="PROSITE" id="PS50048">
    <property type="entry name" value="ZN2_CY6_FUNGAL_2"/>
    <property type="match status" value="1"/>
</dbReference>
<dbReference type="GO" id="GO:0008270">
    <property type="term" value="F:zinc ion binding"/>
    <property type="evidence" value="ECO:0007669"/>
    <property type="project" value="InterPro"/>
</dbReference>
<dbReference type="GO" id="GO:0000981">
    <property type="term" value="F:DNA-binding transcription factor activity, RNA polymerase II-specific"/>
    <property type="evidence" value="ECO:0007669"/>
    <property type="project" value="InterPro"/>
</dbReference>
<feature type="compositionally biased region" description="Polar residues" evidence="1">
    <location>
        <begin position="1"/>
        <end position="15"/>
    </location>
</feature>
<dbReference type="EMBL" id="JAEOAQ010000004">
    <property type="protein sequence ID" value="KAG5418937.1"/>
    <property type="molecule type" value="Genomic_DNA"/>
</dbReference>
<feature type="compositionally biased region" description="Low complexity" evidence="1">
    <location>
        <begin position="155"/>
        <end position="166"/>
    </location>
</feature>
<evidence type="ECO:0000259" key="2">
    <source>
        <dbReference type="PROSITE" id="PS50048"/>
    </source>
</evidence>
<sequence length="1117" mass="127452">MSNQESHTSENTKSTPQQQQQQQQPAPPQLPPGSYYMQQYPTGYYQTQPLPEPPQYPAQNFRPQQQLPLPHQVNPQNEQPMQQQQQQPVQPLPMPAYYPPTYQQIPPYGQYMPTSNQPPAHYQYQSPPQQPAQRFVPPISANNRSVRFQEDANYTPQSQPQTQSPSIRREMERGQYSAQAPLSDPTISSSSPSNSSTRSKRQSPTPEKPSGEERPKKRSQPASRALSRTSATYPRKRAVTACDTCRLKKTKCDNVRPQCGSCARNGNTNCQYSTDDQLNDYSSYDPASLNILTKLDIILKDLSQMKDNGSARVNGSTDKKVDKSANNGSVEDTKRNEKQESDKCIWDMSATSIINWNVFKQDLCVTQGEVADIKHKLLNLYDRNNFIRHGKSETIHSFEEKFNDFKIVEQLLMSNFTNIINSFFVNIHTKLPILNVCEFFTVLELYQFLSSKIPELTFIKLLELFEKDELPESISQVYQDSNIELNEWEVEKLNLLVEFIPVILIISALGVSAIPVHLDNLTTFKNSLDESASTTIGCLSGENSFDGIPTTFTSNRTLIAYKLVAYSQSIIQMFPFVMKENTIRSTSYYLLKSQLHLQNNNPLRAHELNVRASRNIMYYLQKTNGGKSITDGDKKDVLDRLFWICLKLECELNIELSPFVSLSGIHHFSPPTLFPKVPEPITDDNHSKYSSSVLKLAQKYDDQYTWYYFLTEIAVRKVENKMLDDFYSLESTLNFVWDSEQFSNETVWTYFIKYSNQYNGIINSLTPEIRYFVLQEIDTDYIYKRIKKKYDKSKANGSNGVKEQNEQPRKETTELYNDIFDNLDDFLIDDDLLLRAQSESIMYIKTRVLTSKLLLFRPLVYLILEDKIPLLELINAAASVIGASISQQPALIEADFGFDTPISSSASNTISDSNDFSSALEVELDFFNLNNAPLFYQKHHPDEDFSSVIEYTKTTSDDESEDADFKVKDMAAARAKILRIFFQNLISIPKLNIPRLACHRHPGSWYYIRNLFIGSVMQYLMFKKIQQVIITASSNKELQAMMAQSMGGSDGDEGAASGEASGVKSFEAIVQMISSVVGKESIVANLEHSKIVFEYWKEEVGDCVIYQDIVTRMLAEL</sequence>
<evidence type="ECO:0000313" key="3">
    <source>
        <dbReference type="EMBL" id="KAG5418937.1"/>
    </source>
</evidence>
<evidence type="ECO:0000313" key="4">
    <source>
        <dbReference type="Proteomes" id="UP000669133"/>
    </source>
</evidence>
<dbReference type="PANTHER" id="PTHR47785:SF5">
    <property type="entry name" value="ZN(II)2CYS6 TRANSCRIPTION FACTOR (EUROFUNG)"/>
    <property type="match status" value="1"/>
</dbReference>
<proteinExistence type="predicted"/>
<dbReference type="GeneID" id="93652284"/>
<feature type="region of interest" description="Disordered" evidence="1">
    <location>
        <begin position="308"/>
        <end position="336"/>
    </location>
</feature>
<protein>
    <submittedName>
        <fullName evidence="3">ZCF27</fullName>
    </submittedName>
</protein>
<dbReference type="SUPFAM" id="SSF57701">
    <property type="entry name" value="Zn2/Cys6 DNA-binding domain"/>
    <property type="match status" value="1"/>
</dbReference>
<feature type="compositionally biased region" description="Polar residues" evidence="1">
    <location>
        <begin position="220"/>
        <end position="232"/>
    </location>
</feature>
<feature type="compositionally biased region" description="Low complexity" evidence="1">
    <location>
        <begin position="72"/>
        <end position="89"/>
    </location>
</feature>
<dbReference type="InterPro" id="IPR053181">
    <property type="entry name" value="EcdB-like_regulator"/>
</dbReference>
<dbReference type="Gene3D" id="4.10.240.10">
    <property type="entry name" value="Zn(2)-C6 fungal-type DNA-binding domain"/>
    <property type="match status" value="1"/>
</dbReference>
<name>A0A8H7ZHW0_9ASCO</name>
<accession>A0A8H7ZHW0</accession>
<comment type="caution">
    <text evidence="3">The sequence shown here is derived from an EMBL/GenBank/DDBJ whole genome shotgun (WGS) entry which is preliminary data.</text>
</comment>
<dbReference type="RefSeq" id="XP_067548053.1">
    <property type="nucleotide sequence ID" value="XM_067692644.1"/>
</dbReference>
<organism evidence="3 4">
    <name type="scientific">Candida metapsilosis</name>
    <dbReference type="NCBI Taxonomy" id="273372"/>
    <lineage>
        <taxon>Eukaryota</taxon>
        <taxon>Fungi</taxon>
        <taxon>Dikarya</taxon>
        <taxon>Ascomycota</taxon>
        <taxon>Saccharomycotina</taxon>
        <taxon>Pichiomycetes</taxon>
        <taxon>Debaryomycetaceae</taxon>
        <taxon>Candida/Lodderomyces clade</taxon>
        <taxon>Candida</taxon>
    </lineage>
</organism>
<dbReference type="PANTHER" id="PTHR47785">
    <property type="entry name" value="ZN(II)2CYS6 TRANSCRIPTION FACTOR (EUROFUNG)-RELATED-RELATED"/>
    <property type="match status" value="1"/>
</dbReference>
<dbReference type="InterPro" id="IPR036864">
    <property type="entry name" value="Zn2-C6_fun-type_DNA-bd_sf"/>
</dbReference>
<dbReference type="PROSITE" id="PS00463">
    <property type="entry name" value="ZN2_CY6_FUNGAL_1"/>
    <property type="match status" value="1"/>
</dbReference>
<dbReference type="Pfam" id="PF00172">
    <property type="entry name" value="Zn_clus"/>
    <property type="match status" value="1"/>
</dbReference>
<dbReference type="AlphaFoldDB" id="A0A8H7ZHW0"/>
<gene>
    <name evidence="3" type="ORF">I9W82_003655</name>
</gene>
<feature type="compositionally biased region" description="Low complexity" evidence="1">
    <location>
        <begin position="35"/>
        <end position="49"/>
    </location>
</feature>
<dbReference type="Proteomes" id="UP000669133">
    <property type="component" value="Unassembled WGS sequence"/>
</dbReference>
<dbReference type="CDD" id="cd00067">
    <property type="entry name" value="GAL4"/>
    <property type="match status" value="1"/>
</dbReference>
<feature type="compositionally biased region" description="Low complexity" evidence="1">
    <location>
        <begin position="99"/>
        <end position="133"/>
    </location>
</feature>
<dbReference type="InterPro" id="IPR001138">
    <property type="entry name" value="Zn2Cys6_DnaBD"/>
</dbReference>
<reference evidence="3 4" key="1">
    <citation type="submission" date="2020-12" db="EMBL/GenBank/DDBJ databases">
        <title>Effect of drift, selection, and recombination on the evolution of hybrid genomes in Candida yeast pathogens.</title>
        <authorList>
            <person name="Mixao V."/>
            <person name="Ksiezopolska E."/>
            <person name="Saus E."/>
            <person name="Boekhout T."/>
            <person name="Gacser A."/>
            <person name="Gabaldon T."/>
        </authorList>
    </citation>
    <scope>NUCLEOTIDE SEQUENCE [LARGE SCALE GENOMIC DNA]</scope>
    <source>
        <strain evidence="3 4">BP57</strain>
    </source>
</reference>
<feature type="compositionally biased region" description="Low complexity" evidence="1">
    <location>
        <begin position="181"/>
        <end position="197"/>
    </location>
</feature>
<feature type="region of interest" description="Disordered" evidence="1">
    <location>
        <begin position="1"/>
        <end position="233"/>
    </location>
</feature>
<evidence type="ECO:0000256" key="1">
    <source>
        <dbReference type="SAM" id="MobiDB-lite"/>
    </source>
</evidence>
<keyword evidence="4" id="KW-1185">Reference proteome</keyword>